<dbReference type="PANTHER" id="PTHR19965">
    <property type="entry name" value="RNA AND EXPORT FACTOR BINDING PROTEIN"/>
    <property type="match status" value="1"/>
</dbReference>
<feature type="domain" description="RRM" evidence="4">
    <location>
        <begin position="95"/>
        <end position="172"/>
    </location>
</feature>
<dbReference type="Pfam" id="PF00076">
    <property type="entry name" value="RRM_1"/>
    <property type="match status" value="1"/>
</dbReference>
<sequence length="241" mass="25837">MADTSLDDFIKQKRVSSRTIRGSRRGGGGPRGGRGGRGRRPYSSARFSSSTTRRGAGAGFKASTRTPRRSGSFSGRGGATPQSPNNIQLGGPMGTSLIVSNLEFGVNDADIHELFSEFGRLRRYGVHYNAQGNSIGTAEVVFTRSSDAMKAIQAYQDVPLDGRPMRLHVAMSSFRITQMPGMDSPASNIRGAGIGRRGARRGRGGRGSRGGGRKMPSAVELNDELDVYHNKSNKSVIMDQN</sequence>
<feature type="region of interest" description="Disordered" evidence="3">
    <location>
        <begin position="1"/>
        <end position="92"/>
    </location>
</feature>
<dbReference type="InterPro" id="IPR035979">
    <property type="entry name" value="RBD_domain_sf"/>
</dbReference>
<gene>
    <name evidence="5" type="ORF">LOD99_15704</name>
</gene>
<dbReference type="GO" id="GO:0003729">
    <property type="term" value="F:mRNA binding"/>
    <property type="evidence" value="ECO:0007669"/>
    <property type="project" value="TreeGrafter"/>
</dbReference>
<accession>A0AAV7KA16</accession>
<dbReference type="PANTHER" id="PTHR19965:SF82">
    <property type="entry name" value="THO COMPLEX SUBUNIT 4"/>
    <property type="match status" value="1"/>
</dbReference>
<dbReference type="SUPFAM" id="SSF54928">
    <property type="entry name" value="RNA-binding domain, RBD"/>
    <property type="match status" value="1"/>
</dbReference>
<dbReference type="CDD" id="cd12680">
    <property type="entry name" value="RRM_THOC4"/>
    <property type="match status" value="1"/>
</dbReference>
<dbReference type="InterPro" id="IPR051229">
    <property type="entry name" value="ALYREF_mRNA_export"/>
</dbReference>
<dbReference type="InterPro" id="IPR012677">
    <property type="entry name" value="Nucleotide-bd_a/b_plait_sf"/>
</dbReference>
<feature type="compositionally biased region" description="Low complexity" evidence="3">
    <location>
        <begin position="41"/>
        <end position="54"/>
    </location>
</feature>
<organism evidence="5 6">
    <name type="scientific">Oopsacas minuta</name>
    <dbReference type="NCBI Taxonomy" id="111878"/>
    <lineage>
        <taxon>Eukaryota</taxon>
        <taxon>Metazoa</taxon>
        <taxon>Porifera</taxon>
        <taxon>Hexactinellida</taxon>
        <taxon>Hexasterophora</taxon>
        <taxon>Lyssacinosida</taxon>
        <taxon>Leucopsacidae</taxon>
        <taxon>Oopsacas</taxon>
    </lineage>
</organism>
<dbReference type="Proteomes" id="UP001165289">
    <property type="component" value="Unassembled WGS sequence"/>
</dbReference>
<dbReference type="SMART" id="SM00360">
    <property type="entry name" value="RRM"/>
    <property type="match status" value="1"/>
</dbReference>
<dbReference type="InterPro" id="IPR000504">
    <property type="entry name" value="RRM_dom"/>
</dbReference>
<evidence type="ECO:0000259" key="4">
    <source>
        <dbReference type="PROSITE" id="PS50102"/>
    </source>
</evidence>
<evidence type="ECO:0000313" key="6">
    <source>
        <dbReference type="Proteomes" id="UP001165289"/>
    </source>
</evidence>
<feature type="compositionally biased region" description="Basic residues" evidence="3">
    <location>
        <begin position="12"/>
        <end position="24"/>
    </location>
</feature>
<evidence type="ECO:0000256" key="2">
    <source>
        <dbReference type="PROSITE-ProRule" id="PRU00176"/>
    </source>
</evidence>
<dbReference type="PROSITE" id="PS50102">
    <property type="entry name" value="RRM"/>
    <property type="match status" value="1"/>
</dbReference>
<comment type="caution">
    <text evidence="5">The sequence shown here is derived from an EMBL/GenBank/DDBJ whole genome shotgun (WGS) entry which is preliminary data.</text>
</comment>
<dbReference type="GO" id="GO:0006406">
    <property type="term" value="P:mRNA export from nucleus"/>
    <property type="evidence" value="ECO:0007669"/>
    <property type="project" value="TreeGrafter"/>
</dbReference>
<dbReference type="EMBL" id="JAKMXF010000110">
    <property type="protein sequence ID" value="KAI6657989.1"/>
    <property type="molecule type" value="Genomic_DNA"/>
</dbReference>
<evidence type="ECO:0000313" key="5">
    <source>
        <dbReference type="EMBL" id="KAI6657989.1"/>
    </source>
</evidence>
<protein>
    <submittedName>
        <fullName evidence="5">THO complex subunit 4-like</fullName>
    </submittedName>
</protein>
<reference evidence="5 6" key="1">
    <citation type="journal article" date="2023" name="BMC Biol.">
        <title>The compact genome of the sponge Oopsacas minuta (Hexactinellida) is lacking key metazoan core genes.</title>
        <authorList>
            <person name="Santini S."/>
            <person name="Schenkelaars Q."/>
            <person name="Jourda C."/>
            <person name="Duchesne M."/>
            <person name="Belahbib H."/>
            <person name="Rocher C."/>
            <person name="Selva M."/>
            <person name="Riesgo A."/>
            <person name="Vervoort M."/>
            <person name="Leys S.P."/>
            <person name="Kodjabachian L."/>
            <person name="Le Bivic A."/>
            <person name="Borchiellini C."/>
            <person name="Claverie J.M."/>
            <person name="Renard E."/>
        </authorList>
    </citation>
    <scope>NUCLEOTIDE SEQUENCE [LARGE SCALE GENOMIC DNA]</scope>
    <source>
        <strain evidence="5">SPO-2</strain>
    </source>
</reference>
<keyword evidence="1 2" id="KW-0694">RNA-binding</keyword>
<name>A0AAV7KA16_9METZ</name>
<evidence type="ECO:0000256" key="3">
    <source>
        <dbReference type="SAM" id="MobiDB-lite"/>
    </source>
</evidence>
<proteinExistence type="predicted"/>
<dbReference type="GO" id="GO:0005634">
    <property type="term" value="C:nucleus"/>
    <property type="evidence" value="ECO:0007669"/>
    <property type="project" value="TreeGrafter"/>
</dbReference>
<keyword evidence="6" id="KW-1185">Reference proteome</keyword>
<feature type="compositionally biased region" description="Low complexity" evidence="3">
    <location>
        <begin position="63"/>
        <end position="73"/>
    </location>
</feature>
<dbReference type="Gene3D" id="3.30.70.330">
    <property type="match status" value="1"/>
</dbReference>
<feature type="compositionally biased region" description="Basic residues" evidence="3">
    <location>
        <begin position="197"/>
        <end position="206"/>
    </location>
</feature>
<evidence type="ECO:0000256" key="1">
    <source>
        <dbReference type="ARBA" id="ARBA00022884"/>
    </source>
</evidence>
<dbReference type="AlphaFoldDB" id="A0AAV7KA16"/>
<feature type="region of interest" description="Disordered" evidence="3">
    <location>
        <begin position="178"/>
        <end position="222"/>
    </location>
</feature>